<dbReference type="SMART" id="SM01232">
    <property type="entry name" value="H2TH"/>
    <property type="match status" value="1"/>
</dbReference>
<dbReference type="SUPFAM" id="SSF57716">
    <property type="entry name" value="Glucocorticoid receptor-like (DNA-binding domain)"/>
    <property type="match status" value="1"/>
</dbReference>
<evidence type="ECO:0000256" key="5">
    <source>
        <dbReference type="ARBA" id="ARBA00022763"/>
    </source>
</evidence>
<evidence type="ECO:0000256" key="1">
    <source>
        <dbReference type="ARBA" id="ARBA00001668"/>
    </source>
</evidence>
<dbReference type="PANTHER" id="PTHR22993">
    <property type="entry name" value="FORMAMIDOPYRIMIDINE-DNA GLYCOSYLASE"/>
    <property type="match status" value="1"/>
</dbReference>
<feature type="active site" description="Proton donor" evidence="15">
    <location>
        <position position="3"/>
    </location>
</feature>
<evidence type="ECO:0000256" key="6">
    <source>
        <dbReference type="ARBA" id="ARBA00022771"/>
    </source>
</evidence>
<name>A0ABT0VI57_9LACO</name>
<dbReference type="SMART" id="SM00898">
    <property type="entry name" value="Fapy_DNA_glyco"/>
    <property type="match status" value="1"/>
</dbReference>
<dbReference type="InterPro" id="IPR015886">
    <property type="entry name" value="H2TH_FPG"/>
</dbReference>
<dbReference type="Gene3D" id="3.20.190.10">
    <property type="entry name" value="MutM-like, N-terminal"/>
    <property type="match status" value="1"/>
</dbReference>
<dbReference type="EC" id="3.2.2.23" evidence="15"/>
<evidence type="ECO:0000256" key="4">
    <source>
        <dbReference type="ARBA" id="ARBA00022723"/>
    </source>
</evidence>
<keyword evidence="8 15" id="KW-0862">Zinc</keyword>
<comment type="catalytic activity">
    <reaction evidence="1 15">
        <text>Hydrolysis of DNA containing ring-opened 7-methylguanine residues, releasing 2,6-diamino-4-hydroxy-5-(N-methyl)formamidopyrimidine.</text>
        <dbReference type="EC" id="3.2.2.23"/>
    </reaction>
</comment>
<keyword evidence="12 15" id="KW-0511">Multifunctional enzyme</keyword>
<keyword evidence="5 15" id="KW-0227">DNA damage</keyword>
<reference evidence="18" key="1">
    <citation type="submission" date="2021-04" db="EMBL/GenBank/DDBJ databases">
        <title>Taxonomic assessment of Weissella genus.</title>
        <authorList>
            <person name="Fanelli F."/>
            <person name="Chieffi D."/>
            <person name="Dell'Aquila A."/>
            <person name="Gyu-Sung C."/>
            <person name="Franz C.M.A.P."/>
            <person name="Fusco V."/>
        </authorList>
    </citation>
    <scope>NUCLEOTIDE SEQUENCE</scope>
    <source>
        <strain evidence="18">LMG 25373</strain>
    </source>
</reference>
<evidence type="ECO:0000256" key="7">
    <source>
        <dbReference type="ARBA" id="ARBA00022801"/>
    </source>
</evidence>
<feature type="active site" description="Proton donor; for delta-elimination activity" evidence="15">
    <location>
        <position position="264"/>
    </location>
</feature>
<dbReference type="RefSeq" id="WP_205143526.1">
    <property type="nucleotide sequence ID" value="NZ_JAFBDN010000007.1"/>
</dbReference>
<keyword evidence="7 15" id="KW-0378">Hydrolase</keyword>
<evidence type="ECO:0000313" key="18">
    <source>
        <dbReference type="EMBL" id="MCM2437519.1"/>
    </source>
</evidence>
<evidence type="ECO:0000256" key="15">
    <source>
        <dbReference type="HAMAP-Rule" id="MF_00103"/>
    </source>
</evidence>
<dbReference type="Pfam" id="PF01149">
    <property type="entry name" value="Fapy_DNA_glyco"/>
    <property type="match status" value="1"/>
</dbReference>
<evidence type="ECO:0000256" key="9">
    <source>
        <dbReference type="ARBA" id="ARBA00023125"/>
    </source>
</evidence>
<keyword evidence="4 15" id="KW-0479">Metal-binding</keyword>
<evidence type="ECO:0000256" key="13">
    <source>
        <dbReference type="ARBA" id="ARBA00023295"/>
    </source>
</evidence>
<dbReference type="SUPFAM" id="SSF46946">
    <property type="entry name" value="S13-like H2TH domain"/>
    <property type="match status" value="1"/>
</dbReference>
<sequence>MPELPEVETVHRGLLRLVKNMTIESVETIWPKTLIADSPALRAKLAGKKIETIERRGKFLLFRLSDNLTLVSHLRMEGKYYTVPATTPLEKHVCVVFHLNHATDLWYIDTRKFGRMQVIETGLENELVPGIKKMGPEPTTTTLTFEYMQKIMSKSHKIIKPFLLDQANIAGLGNIYTDEVLWQTKIHPEQPVNTLSDLEIKQLRENIINELAIATEQHGTTVHSYTNAFGEAGSFQDQLDVYGRKGQPCKRCQTPLLKMKVAQRGTTYCPVCQVLH</sequence>
<keyword evidence="9 15" id="KW-0238">DNA-binding</keyword>
<evidence type="ECO:0000256" key="11">
    <source>
        <dbReference type="ARBA" id="ARBA00023239"/>
    </source>
</evidence>
<dbReference type="Pfam" id="PF06827">
    <property type="entry name" value="zf-FPG_IleRS"/>
    <property type="match status" value="1"/>
</dbReference>
<evidence type="ECO:0000259" key="16">
    <source>
        <dbReference type="PROSITE" id="PS51066"/>
    </source>
</evidence>
<dbReference type="HAMAP" id="MF_00103">
    <property type="entry name" value="Fapy_DNA_glycosyl"/>
    <property type="match status" value="1"/>
</dbReference>
<dbReference type="InterPro" id="IPR012319">
    <property type="entry name" value="FPG_cat"/>
</dbReference>
<dbReference type="GO" id="GO:0008534">
    <property type="term" value="F:oxidized purine nucleobase lesion DNA N-glycosylase activity"/>
    <property type="evidence" value="ECO:0007669"/>
    <property type="project" value="UniProtKB-EC"/>
</dbReference>
<dbReference type="EC" id="4.2.99.18" evidence="15"/>
<dbReference type="NCBIfam" id="NF002211">
    <property type="entry name" value="PRK01103.1"/>
    <property type="match status" value="1"/>
</dbReference>
<comment type="function">
    <text evidence="15">Involved in base excision repair of DNA damaged by oxidation or by mutagenic agents. Acts as DNA glycosylase that recognizes and removes damaged bases. Has a preference for oxidized purines, such as 7,8-dihydro-8-oxoguanine (8-oxoG). Has AP (apurinic/apyrimidinic) lyase activity and introduces nicks in the DNA strand. Cleaves the DNA backbone by beta-delta elimination to generate a single-strand break at the site of the removed base with both 3'- and 5'-phosphates.</text>
</comment>
<comment type="caution">
    <text evidence="18">The sequence shown here is derived from an EMBL/GenBank/DDBJ whole genome shotgun (WGS) entry which is preliminary data.</text>
</comment>
<dbReference type="NCBIfam" id="TIGR00577">
    <property type="entry name" value="fpg"/>
    <property type="match status" value="1"/>
</dbReference>
<dbReference type="CDD" id="cd08966">
    <property type="entry name" value="EcFpg-like_N"/>
    <property type="match status" value="1"/>
</dbReference>
<protein>
    <recommendedName>
        <fullName evidence="15">Formamidopyrimidine-DNA glycosylase</fullName>
        <shortName evidence="15">Fapy-DNA glycosylase</shortName>
        <ecNumber evidence="15">3.2.2.23</ecNumber>
    </recommendedName>
    <alternativeName>
        <fullName evidence="15">DNA-(apurinic or apyrimidinic site) lyase MutM</fullName>
        <shortName evidence="15">AP lyase MutM</shortName>
        <ecNumber evidence="15">4.2.99.18</ecNumber>
    </alternativeName>
</protein>
<feature type="binding site" evidence="15">
    <location>
        <position position="92"/>
    </location>
    <ligand>
        <name>DNA</name>
        <dbReference type="ChEBI" id="CHEBI:16991"/>
    </ligand>
</feature>
<feature type="binding site" evidence="15">
    <location>
        <position position="111"/>
    </location>
    <ligand>
        <name>DNA</name>
        <dbReference type="ChEBI" id="CHEBI:16991"/>
    </ligand>
</feature>
<keyword evidence="11 15" id="KW-0456">Lyase</keyword>
<dbReference type="InterPro" id="IPR010979">
    <property type="entry name" value="Ribosomal_uS13-like_H2TH"/>
</dbReference>
<evidence type="ECO:0000256" key="12">
    <source>
        <dbReference type="ARBA" id="ARBA00023268"/>
    </source>
</evidence>
<feature type="active site" description="Schiff-base intermediate with DNA" evidence="15">
    <location>
        <position position="2"/>
    </location>
</feature>
<dbReference type="Proteomes" id="UP001057481">
    <property type="component" value="Unassembled WGS sequence"/>
</dbReference>
<comment type="subunit">
    <text evidence="3 15">Monomer.</text>
</comment>
<dbReference type="Gene3D" id="1.10.8.50">
    <property type="match status" value="1"/>
</dbReference>
<dbReference type="InterPro" id="IPR035937">
    <property type="entry name" value="FPG_N"/>
</dbReference>
<evidence type="ECO:0000313" key="19">
    <source>
        <dbReference type="Proteomes" id="UP001057481"/>
    </source>
</evidence>
<keyword evidence="6 15" id="KW-0863">Zinc-finger</keyword>
<accession>A0ABT0VI57</accession>
<comment type="similarity">
    <text evidence="2 15">Belongs to the FPG family.</text>
</comment>
<dbReference type="SUPFAM" id="SSF81624">
    <property type="entry name" value="N-terminal domain of MutM-like DNA repair proteins"/>
    <property type="match status" value="1"/>
</dbReference>
<keyword evidence="19" id="KW-1185">Reference proteome</keyword>
<feature type="domain" description="Formamidopyrimidine-DNA glycosylase catalytic" evidence="17">
    <location>
        <begin position="2"/>
        <end position="114"/>
    </location>
</feature>
<dbReference type="EMBL" id="JAGMVS010000064">
    <property type="protein sequence ID" value="MCM2437519.1"/>
    <property type="molecule type" value="Genomic_DNA"/>
</dbReference>
<dbReference type="PANTHER" id="PTHR22993:SF9">
    <property type="entry name" value="FORMAMIDOPYRIMIDINE-DNA GLYCOSYLASE"/>
    <property type="match status" value="1"/>
</dbReference>
<feature type="domain" description="FPG-type" evidence="16">
    <location>
        <begin position="240"/>
        <end position="274"/>
    </location>
</feature>
<keyword evidence="10 15" id="KW-0234">DNA repair</keyword>
<dbReference type="Pfam" id="PF06831">
    <property type="entry name" value="H2TH"/>
    <property type="match status" value="1"/>
</dbReference>
<evidence type="ECO:0000256" key="14">
    <source>
        <dbReference type="ARBA" id="ARBA00044632"/>
    </source>
</evidence>
<evidence type="ECO:0000256" key="10">
    <source>
        <dbReference type="ARBA" id="ARBA00023204"/>
    </source>
</evidence>
<gene>
    <name evidence="15 18" type="primary">mutM</name>
    <name evidence="15" type="synonym">fpg</name>
    <name evidence="18" type="ORF">KAK10_06310</name>
</gene>
<dbReference type="PROSITE" id="PS51068">
    <property type="entry name" value="FPG_CAT"/>
    <property type="match status" value="1"/>
</dbReference>
<evidence type="ECO:0000259" key="17">
    <source>
        <dbReference type="PROSITE" id="PS51068"/>
    </source>
</evidence>
<dbReference type="InterPro" id="IPR020629">
    <property type="entry name" value="FPG_Glyclase"/>
</dbReference>
<evidence type="ECO:0000256" key="8">
    <source>
        <dbReference type="ARBA" id="ARBA00022833"/>
    </source>
</evidence>
<comment type="caution">
    <text evidence="15">Lacks conserved residue(s) required for the propagation of feature annotation.</text>
</comment>
<keyword evidence="13 15" id="KW-0326">Glycosidase</keyword>
<dbReference type="GO" id="GO:0140078">
    <property type="term" value="F:class I DNA-(apurinic or apyrimidinic site) endonuclease activity"/>
    <property type="evidence" value="ECO:0007669"/>
    <property type="project" value="UniProtKB-EC"/>
</dbReference>
<dbReference type="InterPro" id="IPR010663">
    <property type="entry name" value="Znf_FPG/IleRS"/>
</dbReference>
<evidence type="ECO:0000256" key="3">
    <source>
        <dbReference type="ARBA" id="ARBA00011245"/>
    </source>
</evidence>
<organism evidence="18 19">
    <name type="scientific">Periweissella beninensis</name>
    <dbReference type="NCBI Taxonomy" id="504936"/>
    <lineage>
        <taxon>Bacteria</taxon>
        <taxon>Bacillati</taxon>
        <taxon>Bacillota</taxon>
        <taxon>Bacilli</taxon>
        <taxon>Lactobacillales</taxon>
        <taxon>Lactobacillaceae</taxon>
        <taxon>Periweissella</taxon>
    </lineage>
</organism>
<feature type="active site" description="Proton donor; for beta-elimination activity" evidence="15">
    <location>
        <position position="58"/>
    </location>
</feature>
<proteinExistence type="inferred from homology"/>
<comment type="cofactor">
    <cofactor evidence="15">
        <name>Zn(2+)</name>
        <dbReference type="ChEBI" id="CHEBI:29105"/>
    </cofactor>
    <text evidence="15">Binds 1 zinc ion per subunit.</text>
</comment>
<comment type="catalytic activity">
    <reaction evidence="14 15">
        <text>2'-deoxyribonucleotide-(2'-deoxyribose 5'-phosphate)-2'-deoxyribonucleotide-DNA = a 3'-end 2'-deoxyribonucleotide-(2,3-dehydro-2,3-deoxyribose 5'-phosphate)-DNA + a 5'-end 5'-phospho-2'-deoxyribonucleoside-DNA + H(+)</text>
        <dbReference type="Rhea" id="RHEA:66592"/>
        <dbReference type="Rhea" id="RHEA-COMP:13180"/>
        <dbReference type="Rhea" id="RHEA-COMP:16897"/>
        <dbReference type="Rhea" id="RHEA-COMP:17067"/>
        <dbReference type="ChEBI" id="CHEBI:15378"/>
        <dbReference type="ChEBI" id="CHEBI:136412"/>
        <dbReference type="ChEBI" id="CHEBI:157695"/>
        <dbReference type="ChEBI" id="CHEBI:167181"/>
        <dbReference type="EC" id="4.2.99.18"/>
    </reaction>
</comment>
<dbReference type="InterPro" id="IPR000214">
    <property type="entry name" value="Znf_DNA_glyclase/AP_lyase"/>
</dbReference>
<evidence type="ECO:0000256" key="2">
    <source>
        <dbReference type="ARBA" id="ARBA00009409"/>
    </source>
</evidence>
<dbReference type="PROSITE" id="PS51066">
    <property type="entry name" value="ZF_FPG_2"/>
    <property type="match status" value="1"/>
</dbReference>